<evidence type="ECO:0000313" key="1">
    <source>
        <dbReference type="EMBL" id="PIS28520.1"/>
    </source>
</evidence>
<dbReference type="Gene3D" id="3.30.2310.20">
    <property type="entry name" value="RelE-like"/>
    <property type="match status" value="1"/>
</dbReference>
<reference evidence="1 2" key="1">
    <citation type="submission" date="2017-09" db="EMBL/GenBank/DDBJ databases">
        <title>Depth-based differentiation of microbial function through sediment-hosted aquifers and enrichment of novel symbionts in the deep terrestrial subsurface.</title>
        <authorList>
            <person name="Probst A.J."/>
            <person name="Ladd B."/>
            <person name="Jarett J.K."/>
            <person name="Geller-Mcgrath D.E."/>
            <person name="Sieber C.M."/>
            <person name="Emerson J.B."/>
            <person name="Anantharaman K."/>
            <person name="Thomas B.C."/>
            <person name="Malmstrom R."/>
            <person name="Stieglmeier M."/>
            <person name="Klingl A."/>
            <person name="Woyke T."/>
            <person name="Ryan C.M."/>
            <person name="Banfield J.F."/>
        </authorList>
    </citation>
    <scope>NUCLEOTIDE SEQUENCE [LARGE SCALE GENOMIC DNA]</scope>
    <source>
        <strain evidence="1">CG08_land_8_20_14_0_20_45_16</strain>
    </source>
</reference>
<evidence type="ECO:0000313" key="2">
    <source>
        <dbReference type="Proteomes" id="UP000231343"/>
    </source>
</evidence>
<protein>
    <recommendedName>
        <fullName evidence="3">Type II toxin-antitoxin system RelE/ParE family toxin</fullName>
    </recommendedName>
</protein>
<gene>
    <name evidence="1" type="ORF">COT42_07715</name>
</gene>
<comment type="caution">
    <text evidence="1">The sequence shown here is derived from an EMBL/GenBank/DDBJ whole genome shotgun (WGS) entry which is preliminary data.</text>
</comment>
<dbReference type="SUPFAM" id="SSF143011">
    <property type="entry name" value="RelE-like"/>
    <property type="match status" value="1"/>
</dbReference>
<sequence length="89" mass="10508">MNYFFKPSFSRCFKKLERVKQKQAIEAIKALKTVLESGIKLEGLGLKRISNELWEIRSSLKDRILFTFKKEVVTFVLIGNHDDVKRYLK</sequence>
<evidence type="ECO:0008006" key="3">
    <source>
        <dbReference type="Google" id="ProtNLM"/>
    </source>
</evidence>
<dbReference type="Proteomes" id="UP000231343">
    <property type="component" value="Unassembled WGS sequence"/>
</dbReference>
<organism evidence="1 2">
    <name type="scientific">Candidatus Saganbacteria bacterium CG08_land_8_20_14_0_20_45_16</name>
    <dbReference type="NCBI Taxonomy" id="2014293"/>
    <lineage>
        <taxon>Bacteria</taxon>
        <taxon>Bacillati</taxon>
        <taxon>Saganbacteria</taxon>
    </lineage>
</organism>
<accession>A0A2H0XU87</accession>
<dbReference type="AlphaFoldDB" id="A0A2H0XU87"/>
<dbReference type="InterPro" id="IPR035093">
    <property type="entry name" value="RelE/ParE_toxin_dom_sf"/>
</dbReference>
<name>A0A2H0XU87_UNCSA</name>
<proteinExistence type="predicted"/>
<dbReference type="EMBL" id="PEYM01000128">
    <property type="protein sequence ID" value="PIS28520.1"/>
    <property type="molecule type" value="Genomic_DNA"/>
</dbReference>